<protein>
    <recommendedName>
        <fullName evidence="5">Purine nucleoside phosphorylase</fullName>
        <ecNumber evidence="5">2.4.2.1</ecNumber>
    </recommendedName>
    <alternativeName>
        <fullName evidence="5">Inosine-guanosine phosphorylase</fullName>
    </alternativeName>
</protein>
<evidence type="ECO:0000256" key="5">
    <source>
        <dbReference type="PIRNR" id="PIRNR000477"/>
    </source>
</evidence>
<keyword evidence="3 5" id="KW-0328">Glycosyltransferase</keyword>
<evidence type="ECO:0000313" key="8">
    <source>
        <dbReference type="Proteomes" id="UP001155241"/>
    </source>
</evidence>
<comment type="function">
    <text evidence="5">The purine nucleoside phosphorylases catalyze the phosphorolytic breakdown of the N-glycosidic bond in the beta-(deoxy)ribonucleoside molecules, with the formation of the corresponding free purine bases and pentose-1-phosphate.</text>
</comment>
<keyword evidence="8" id="KW-1185">Reference proteome</keyword>
<keyword evidence="4 5" id="KW-0808">Transferase</keyword>
<dbReference type="PANTHER" id="PTHR11904:SF9">
    <property type="entry name" value="PURINE NUCLEOSIDE PHOSPHORYLASE-RELATED"/>
    <property type="match status" value="1"/>
</dbReference>
<organism evidence="7 8">
    <name type="scientific">Aeoliella straminimaris</name>
    <dbReference type="NCBI Taxonomy" id="2954799"/>
    <lineage>
        <taxon>Bacteria</taxon>
        <taxon>Pseudomonadati</taxon>
        <taxon>Planctomycetota</taxon>
        <taxon>Planctomycetia</taxon>
        <taxon>Pirellulales</taxon>
        <taxon>Lacipirellulaceae</taxon>
        <taxon>Aeoliella</taxon>
    </lineage>
</organism>
<evidence type="ECO:0000256" key="3">
    <source>
        <dbReference type="ARBA" id="ARBA00022676"/>
    </source>
</evidence>
<dbReference type="EMBL" id="JAMXLR010000092">
    <property type="protein sequence ID" value="MCO6047607.1"/>
    <property type="molecule type" value="Genomic_DNA"/>
</dbReference>
<dbReference type="PANTHER" id="PTHR11904">
    <property type="entry name" value="METHYLTHIOADENOSINE/PURINE NUCLEOSIDE PHOSPHORYLASE"/>
    <property type="match status" value="1"/>
</dbReference>
<dbReference type="GO" id="GO:0004731">
    <property type="term" value="F:purine-nucleoside phosphorylase activity"/>
    <property type="evidence" value="ECO:0007669"/>
    <property type="project" value="UniProtKB-EC"/>
</dbReference>
<name>A0A9X2JJH6_9BACT</name>
<dbReference type="InterPro" id="IPR000845">
    <property type="entry name" value="Nucleoside_phosphorylase_d"/>
</dbReference>
<dbReference type="Proteomes" id="UP001155241">
    <property type="component" value="Unassembled WGS sequence"/>
</dbReference>
<evidence type="ECO:0000259" key="6">
    <source>
        <dbReference type="Pfam" id="PF01048"/>
    </source>
</evidence>
<dbReference type="GO" id="GO:0005737">
    <property type="term" value="C:cytoplasm"/>
    <property type="evidence" value="ECO:0007669"/>
    <property type="project" value="TreeGrafter"/>
</dbReference>
<dbReference type="NCBIfam" id="NF006054">
    <property type="entry name" value="PRK08202.1"/>
    <property type="match status" value="1"/>
</dbReference>
<dbReference type="InterPro" id="IPR011270">
    <property type="entry name" value="Pur_Nuc_Pase_Ino/Guo-sp"/>
</dbReference>
<dbReference type="Gene3D" id="3.40.50.1580">
    <property type="entry name" value="Nucleoside phosphorylase domain"/>
    <property type="match status" value="1"/>
</dbReference>
<comment type="pathway">
    <text evidence="1 5">Purine metabolism; purine nucleoside salvage.</text>
</comment>
<comment type="similarity">
    <text evidence="2 5">Belongs to the PNP/MTAP phosphorylase family.</text>
</comment>
<dbReference type="AlphaFoldDB" id="A0A9X2JJH6"/>
<dbReference type="NCBIfam" id="TIGR01697">
    <property type="entry name" value="PNPH-PUNA-XAPA"/>
    <property type="match status" value="1"/>
</dbReference>
<evidence type="ECO:0000256" key="2">
    <source>
        <dbReference type="ARBA" id="ARBA00006751"/>
    </source>
</evidence>
<sequence>MLDLYDKIQDAVGAIRHAWDATPRAGVILGTGLGSLADQIEVQASLDYADIPHFPTSTATSHRGRLVCGNLKGLPVVAMEGRFHQYEGYPLKQITLPVRVMQALGADVLCVSQAVGGMNPYYQPGDVMVLDDHINLMGDNPLVGVNDDRLGPRFPDMSAPYDKELMEVALEIARRENFVAHKGVSVAVTGPCLETRAEYRFLRMIGADVVGMSTVPEVIVAVHCGLRVFGVAVVTDMCLPDALEPANVDKIIATAGSAEPKLRALFEGVLEHLANTGV</sequence>
<dbReference type="EC" id="2.4.2.1" evidence="5"/>
<dbReference type="SUPFAM" id="SSF53167">
    <property type="entry name" value="Purine and uridine phosphorylases"/>
    <property type="match status" value="1"/>
</dbReference>
<proteinExistence type="inferred from homology"/>
<dbReference type="RefSeq" id="WP_252855717.1">
    <property type="nucleotide sequence ID" value="NZ_JAMXLR010000092.1"/>
</dbReference>
<reference evidence="7" key="1">
    <citation type="submission" date="2022-06" db="EMBL/GenBank/DDBJ databases">
        <title>Aeoliella straminimaris, a novel planctomycete from sediments.</title>
        <authorList>
            <person name="Vitorino I.R."/>
            <person name="Lage O.M."/>
        </authorList>
    </citation>
    <scope>NUCLEOTIDE SEQUENCE</scope>
    <source>
        <strain evidence="7">ICT_H6.2</strain>
    </source>
</reference>
<dbReference type="InterPro" id="IPR035994">
    <property type="entry name" value="Nucleoside_phosphorylase_sf"/>
</dbReference>
<dbReference type="GO" id="GO:0009116">
    <property type="term" value="P:nucleoside metabolic process"/>
    <property type="evidence" value="ECO:0007669"/>
    <property type="project" value="InterPro"/>
</dbReference>
<evidence type="ECO:0000256" key="1">
    <source>
        <dbReference type="ARBA" id="ARBA00005058"/>
    </source>
</evidence>
<evidence type="ECO:0000313" key="7">
    <source>
        <dbReference type="EMBL" id="MCO6047607.1"/>
    </source>
</evidence>
<gene>
    <name evidence="7" type="ORF">NG895_27190</name>
</gene>
<comment type="caution">
    <text evidence="7">The sequence shown here is derived from an EMBL/GenBank/DDBJ whole genome shotgun (WGS) entry which is preliminary data.</text>
</comment>
<feature type="domain" description="Nucleoside phosphorylase" evidence="6">
    <location>
        <begin position="25"/>
        <end position="270"/>
    </location>
</feature>
<dbReference type="Pfam" id="PF01048">
    <property type="entry name" value="PNP_UDP_1"/>
    <property type="match status" value="1"/>
</dbReference>
<dbReference type="NCBIfam" id="TIGR01700">
    <property type="entry name" value="PNPH"/>
    <property type="match status" value="1"/>
</dbReference>
<accession>A0A9X2JJH6</accession>
<dbReference type="CDD" id="cd09009">
    <property type="entry name" value="PNP-EcPNPII_like"/>
    <property type="match status" value="1"/>
</dbReference>
<dbReference type="InterPro" id="IPR011268">
    <property type="entry name" value="Purine_phosphorylase"/>
</dbReference>
<dbReference type="PIRSF" id="PIRSF000477">
    <property type="entry name" value="PurNPase"/>
    <property type="match status" value="1"/>
</dbReference>
<evidence type="ECO:0000256" key="4">
    <source>
        <dbReference type="ARBA" id="ARBA00022679"/>
    </source>
</evidence>